<comment type="caution">
    <text evidence="1">The sequence shown here is derived from an EMBL/GenBank/DDBJ whole genome shotgun (WGS) entry which is preliminary data.</text>
</comment>
<protein>
    <submittedName>
        <fullName evidence="1">Uncharacterized protein</fullName>
    </submittedName>
</protein>
<evidence type="ECO:0000313" key="1">
    <source>
        <dbReference type="EMBL" id="PPQ85101.1"/>
    </source>
</evidence>
<reference evidence="1 2" key="1">
    <citation type="journal article" date="2018" name="Evol. Lett.">
        <title>Horizontal gene cluster transfer increased hallucinogenic mushroom diversity.</title>
        <authorList>
            <person name="Reynolds H.T."/>
            <person name="Vijayakumar V."/>
            <person name="Gluck-Thaler E."/>
            <person name="Korotkin H.B."/>
            <person name="Matheny P.B."/>
            <person name="Slot J.C."/>
        </authorList>
    </citation>
    <scope>NUCLEOTIDE SEQUENCE [LARGE SCALE GENOMIC DNA]</scope>
    <source>
        <strain evidence="1 2">2629</strain>
    </source>
</reference>
<evidence type="ECO:0000313" key="2">
    <source>
        <dbReference type="Proteomes" id="UP000284842"/>
    </source>
</evidence>
<proteinExistence type="predicted"/>
<dbReference type="InParanoid" id="A0A409X2Y2"/>
<name>A0A409X2Y2_9AGAR</name>
<accession>A0A409X2Y2</accession>
<dbReference type="EMBL" id="NHTK01004757">
    <property type="protein sequence ID" value="PPQ85101.1"/>
    <property type="molecule type" value="Genomic_DNA"/>
</dbReference>
<dbReference type="Proteomes" id="UP000284842">
    <property type="component" value="Unassembled WGS sequence"/>
</dbReference>
<keyword evidence="2" id="KW-1185">Reference proteome</keyword>
<gene>
    <name evidence="1" type="ORF">CVT24_011788</name>
</gene>
<dbReference type="OrthoDB" id="2678913at2759"/>
<dbReference type="AlphaFoldDB" id="A0A409X2Y2"/>
<organism evidence="1 2">
    <name type="scientific">Panaeolus cyanescens</name>
    <dbReference type="NCBI Taxonomy" id="181874"/>
    <lineage>
        <taxon>Eukaryota</taxon>
        <taxon>Fungi</taxon>
        <taxon>Dikarya</taxon>
        <taxon>Basidiomycota</taxon>
        <taxon>Agaricomycotina</taxon>
        <taxon>Agaricomycetes</taxon>
        <taxon>Agaricomycetidae</taxon>
        <taxon>Agaricales</taxon>
        <taxon>Agaricineae</taxon>
        <taxon>Galeropsidaceae</taxon>
        <taxon>Panaeolus</taxon>
    </lineage>
</organism>
<sequence>MEKLAPAKEGQKLGTFPPGYKYPIPIGLGTGASFVDLSHTHPPTATPPLLSTENPFFSPNQLITALDRMPVGIFTALHRTDSIHNAAVLTAAPKYIHAPSAAMTNTMLKPASMEHDSNNLILSCIVTTLIADAWKATLKTADSFLEFSNVPYSICHSFDMGTASAIPFKTFIPPNHSSANLHPTAIIDNIYHQQNIANT</sequence>